<evidence type="ECO:0000313" key="2">
    <source>
        <dbReference type="Proteomes" id="UP001558613"/>
    </source>
</evidence>
<protein>
    <submittedName>
        <fullName evidence="1">Uncharacterized protein</fullName>
    </submittedName>
</protein>
<name>A0ABR3NIQ3_9TELE</name>
<gene>
    <name evidence="1" type="ORF">QQF64_036186</name>
</gene>
<dbReference type="Proteomes" id="UP001558613">
    <property type="component" value="Unassembled WGS sequence"/>
</dbReference>
<reference evidence="1 2" key="1">
    <citation type="submission" date="2023-09" db="EMBL/GenBank/DDBJ databases">
        <authorList>
            <person name="Wang M."/>
        </authorList>
    </citation>
    <scope>NUCLEOTIDE SEQUENCE [LARGE SCALE GENOMIC DNA]</scope>
    <source>
        <strain evidence="1">GT-2023</strain>
        <tissue evidence="1">Liver</tissue>
    </source>
</reference>
<sequence>MDLLTGHPSHTAALQGHPALCDGGLFSFPLLRRELHLPFDRLCPALPHGPLQRVRAYVTRHQRTMKQKFDLSACVSLTYGPQIGLGGKAKSGGATTSPLCPIPAGEGFLFSQLPEVSPCVSTKVDAMPFERMSCSATGECWMEPRRPLRTLEALLSAMETDSLLPKAAETLRHQTQDQLGDSLTSIMKHDPCQSYSHKELAKISSSLSHTLIANFSS</sequence>
<proteinExistence type="predicted"/>
<comment type="caution">
    <text evidence="1">The sequence shown here is derived from an EMBL/GenBank/DDBJ whole genome shotgun (WGS) entry which is preliminary data.</text>
</comment>
<keyword evidence="2" id="KW-1185">Reference proteome</keyword>
<organism evidence="1 2">
    <name type="scientific">Cirrhinus molitorella</name>
    <name type="common">mud carp</name>
    <dbReference type="NCBI Taxonomy" id="172907"/>
    <lineage>
        <taxon>Eukaryota</taxon>
        <taxon>Metazoa</taxon>
        <taxon>Chordata</taxon>
        <taxon>Craniata</taxon>
        <taxon>Vertebrata</taxon>
        <taxon>Euteleostomi</taxon>
        <taxon>Actinopterygii</taxon>
        <taxon>Neopterygii</taxon>
        <taxon>Teleostei</taxon>
        <taxon>Ostariophysi</taxon>
        <taxon>Cypriniformes</taxon>
        <taxon>Cyprinidae</taxon>
        <taxon>Labeoninae</taxon>
        <taxon>Labeonini</taxon>
        <taxon>Cirrhinus</taxon>
    </lineage>
</organism>
<accession>A0ABR3NIQ3</accession>
<dbReference type="EMBL" id="JAYMGO010000004">
    <property type="protein sequence ID" value="KAL1276563.1"/>
    <property type="molecule type" value="Genomic_DNA"/>
</dbReference>
<evidence type="ECO:0000313" key="1">
    <source>
        <dbReference type="EMBL" id="KAL1276563.1"/>
    </source>
</evidence>